<name>A0AAN9RY43_PSOTE</name>
<comment type="caution">
    <text evidence="1">The sequence shown here is derived from an EMBL/GenBank/DDBJ whole genome shotgun (WGS) entry which is preliminary data.</text>
</comment>
<gene>
    <name evidence="1" type="ORF">VNO78_31263</name>
</gene>
<reference evidence="1 2" key="1">
    <citation type="submission" date="2024-01" db="EMBL/GenBank/DDBJ databases">
        <title>The genomes of 5 underutilized Papilionoideae crops provide insights into root nodulation and disease resistanc.</title>
        <authorList>
            <person name="Jiang F."/>
        </authorList>
    </citation>
    <scope>NUCLEOTIDE SEQUENCE [LARGE SCALE GENOMIC DNA]</scope>
    <source>
        <strain evidence="1">DUOXIRENSHENG_FW03</strain>
        <tissue evidence="1">Leaves</tissue>
    </source>
</reference>
<dbReference type="Proteomes" id="UP001386955">
    <property type="component" value="Unassembled WGS sequence"/>
</dbReference>
<sequence>MKAKPIILDDRVFLLNVFSRNLYIGSKDQKSINIQLDGSAGYPFGRNKPAKYSLKTCNKPLETGALRVETIIREILHTARKTPLSPFINLDLKNY</sequence>
<organism evidence="1 2">
    <name type="scientific">Psophocarpus tetragonolobus</name>
    <name type="common">Winged bean</name>
    <name type="synonym">Dolichos tetragonolobus</name>
    <dbReference type="NCBI Taxonomy" id="3891"/>
    <lineage>
        <taxon>Eukaryota</taxon>
        <taxon>Viridiplantae</taxon>
        <taxon>Streptophyta</taxon>
        <taxon>Embryophyta</taxon>
        <taxon>Tracheophyta</taxon>
        <taxon>Spermatophyta</taxon>
        <taxon>Magnoliopsida</taxon>
        <taxon>eudicotyledons</taxon>
        <taxon>Gunneridae</taxon>
        <taxon>Pentapetalae</taxon>
        <taxon>rosids</taxon>
        <taxon>fabids</taxon>
        <taxon>Fabales</taxon>
        <taxon>Fabaceae</taxon>
        <taxon>Papilionoideae</taxon>
        <taxon>50 kb inversion clade</taxon>
        <taxon>NPAAA clade</taxon>
        <taxon>indigoferoid/millettioid clade</taxon>
        <taxon>Phaseoleae</taxon>
        <taxon>Psophocarpus</taxon>
    </lineage>
</organism>
<accession>A0AAN9RY43</accession>
<proteinExistence type="predicted"/>
<dbReference type="AlphaFoldDB" id="A0AAN9RY43"/>
<evidence type="ECO:0000313" key="1">
    <source>
        <dbReference type="EMBL" id="KAK7385540.1"/>
    </source>
</evidence>
<protein>
    <submittedName>
        <fullName evidence="1">Uncharacterized protein</fullName>
    </submittedName>
</protein>
<evidence type="ECO:0000313" key="2">
    <source>
        <dbReference type="Proteomes" id="UP001386955"/>
    </source>
</evidence>
<keyword evidence="2" id="KW-1185">Reference proteome</keyword>
<dbReference type="EMBL" id="JAYMYS010000008">
    <property type="protein sequence ID" value="KAK7385540.1"/>
    <property type="molecule type" value="Genomic_DNA"/>
</dbReference>